<reference evidence="1 2" key="2">
    <citation type="submission" date="2018-11" db="EMBL/GenBank/DDBJ databases">
        <authorList>
            <consortium name="Pathogen Informatics"/>
        </authorList>
    </citation>
    <scope>NUCLEOTIDE SEQUENCE [LARGE SCALE GENOMIC DNA]</scope>
    <source>
        <strain evidence="1 2">Egypt</strain>
    </source>
</reference>
<evidence type="ECO:0000313" key="1">
    <source>
        <dbReference type="EMBL" id="VDP94805.1"/>
    </source>
</evidence>
<reference evidence="3" key="1">
    <citation type="submission" date="2016-06" db="UniProtKB">
        <authorList>
            <consortium name="WormBaseParasite"/>
        </authorList>
    </citation>
    <scope>IDENTIFICATION</scope>
</reference>
<evidence type="ECO:0000313" key="2">
    <source>
        <dbReference type="Proteomes" id="UP000272942"/>
    </source>
</evidence>
<organism evidence="3">
    <name type="scientific">Echinostoma caproni</name>
    <dbReference type="NCBI Taxonomy" id="27848"/>
    <lineage>
        <taxon>Eukaryota</taxon>
        <taxon>Metazoa</taxon>
        <taxon>Spiralia</taxon>
        <taxon>Lophotrochozoa</taxon>
        <taxon>Platyhelminthes</taxon>
        <taxon>Trematoda</taxon>
        <taxon>Digenea</taxon>
        <taxon>Plagiorchiida</taxon>
        <taxon>Echinostomata</taxon>
        <taxon>Echinostomatoidea</taxon>
        <taxon>Echinostomatidae</taxon>
        <taxon>Echinostoma</taxon>
    </lineage>
</organism>
<evidence type="ECO:0000313" key="3">
    <source>
        <dbReference type="WBParaSite" id="ECPE_0001755601-mRNA-1"/>
    </source>
</evidence>
<keyword evidence="2" id="KW-1185">Reference proteome</keyword>
<sequence length="93" mass="10150">MAIFGCGPHSSRRSAVHGYVWCFVWRTLARGKPTTSSSGAADRPLPLIRKAEAHVIHGLPRDDGRSPIRDLGTRSVAYSSALPSHRVPLHLLI</sequence>
<proteinExistence type="predicted"/>
<dbReference type="EMBL" id="UZAN01069773">
    <property type="protein sequence ID" value="VDP94805.1"/>
    <property type="molecule type" value="Genomic_DNA"/>
</dbReference>
<dbReference type="WBParaSite" id="ECPE_0001755601-mRNA-1">
    <property type="protein sequence ID" value="ECPE_0001755601-mRNA-1"/>
    <property type="gene ID" value="ECPE_0001755601"/>
</dbReference>
<gene>
    <name evidence="1" type="ORF">ECPE_LOCUS17511</name>
</gene>
<dbReference type="AlphaFoldDB" id="A0A183BE76"/>
<accession>A0A183BE76</accession>
<dbReference type="Proteomes" id="UP000272942">
    <property type="component" value="Unassembled WGS sequence"/>
</dbReference>
<protein>
    <submittedName>
        <fullName evidence="3">Secreted protein</fullName>
    </submittedName>
</protein>
<name>A0A183BE76_9TREM</name>